<evidence type="ECO:0000256" key="5">
    <source>
        <dbReference type="ARBA" id="ARBA00022679"/>
    </source>
</evidence>
<evidence type="ECO:0000256" key="4">
    <source>
        <dbReference type="ARBA" id="ARBA00022676"/>
    </source>
</evidence>
<accession>A0A4U5M8L8</accession>
<dbReference type="FunFam" id="3.40.50.11660:FF:000002">
    <property type="entry name" value="Alpha-(1,3)-fucosyltransferase"/>
    <property type="match status" value="1"/>
</dbReference>
<proteinExistence type="inferred from homology"/>
<keyword evidence="9 12" id="KW-0333">Golgi apparatus</keyword>
<evidence type="ECO:0000313" key="15">
    <source>
        <dbReference type="EMBL" id="TKR65301.1"/>
    </source>
</evidence>
<dbReference type="GO" id="GO:0032580">
    <property type="term" value="C:Golgi cisterna membrane"/>
    <property type="evidence" value="ECO:0007669"/>
    <property type="project" value="UniProtKB-SubCell"/>
</dbReference>
<dbReference type="EMBL" id="AZBU02000009">
    <property type="protein sequence ID" value="TKR65301.1"/>
    <property type="molecule type" value="Genomic_DNA"/>
</dbReference>
<keyword evidence="4 12" id="KW-0328">Glycosyltransferase</keyword>
<evidence type="ECO:0000256" key="1">
    <source>
        <dbReference type="ARBA" id="ARBA00004447"/>
    </source>
</evidence>
<dbReference type="OrthoDB" id="5790915at2759"/>
<organism evidence="15 16">
    <name type="scientific">Steinernema carpocapsae</name>
    <name type="common">Entomopathogenic nematode</name>
    <dbReference type="NCBI Taxonomy" id="34508"/>
    <lineage>
        <taxon>Eukaryota</taxon>
        <taxon>Metazoa</taxon>
        <taxon>Ecdysozoa</taxon>
        <taxon>Nematoda</taxon>
        <taxon>Chromadorea</taxon>
        <taxon>Rhabditida</taxon>
        <taxon>Tylenchina</taxon>
        <taxon>Panagrolaimomorpha</taxon>
        <taxon>Strongyloidoidea</taxon>
        <taxon>Steinernematidae</taxon>
        <taxon>Steinernema</taxon>
    </lineage>
</organism>
<evidence type="ECO:0000259" key="13">
    <source>
        <dbReference type="Pfam" id="PF00852"/>
    </source>
</evidence>
<keyword evidence="8 12" id="KW-1133">Transmembrane helix</keyword>
<evidence type="ECO:0000256" key="6">
    <source>
        <dbReference type="ARBA" id="ARBA00022692"/>
    </source>
</evidence>
<dbReference type="InterPro" id="IPR038577">
    <property type="entry name" value="GT10-like_C_sf"/>
</dbReference>
<evidence type="ECO:0000256" key="2">
    <source>
        <dbReference type="ARBA" id="ARBA00004922"/>
    </source>
</evidence>
<dbReference type="PANTHER" id="PTHR48438">
    <property type="entry name" value="ALPHA-(1,3)-FUCOSYLTRANSFERASE C-RELATED"/>
    <property type="match status" value="1"/>
</dbReference>
<dbReference type="Proteomes" id="UP000298663">
    <property type="component" value="Unassembled WGS sequence"/>
</dbReference>
<feature type="transmembrane region" description="Helical" evidence="12">
    <location>
        <begin position="368"/>
        <end position="387"/>
    </location>
</feature>
<comment type="subcellular location">
    <subcellularLocation>
        <location evidence="1 12">Golgi apparatus</location>
        <location evidence="1 12">Golgi stack membrane</location>
        <topology evidence="1 12">Single-pass type II membrane protein</topology>
    </subcellularLocation>
</comment>
<dbReference type="AlphaFoldDB" id="A0A4U5M8L8"/>
<comment type="pathway">
    <text evidence="2">Protein modification; protein glycosylation.</text>
</comment>
<comment type="caution">
    <text evidence="12">Lacks conserved residue(s) required for the propagation of feature annotation.</text>
</comment>
<evidence type="ECO:0000256" key="8">
    <source>
        <dbReference type="ARBA" id="ARBA00022989"/>
    </source>
</evidence>
<protein>
    <recommendedName>
        <fullName evidence="12">Fucosyltransferase</fullName>
        <ecNumber evidence="12">2.4.1.-</ecNumber>
    </recommendedName>
</protein>
<keyword evidence="5 12" id="KW-0808">Transferase</keyword>
<evidence type="ECO:0000256" key="9">
    <source>
        <dbReference type="ARBA" id="ARBA00023034"/>
    </source>
</evidence>
<reference evidence="15 16" key="2">
    <citation type="journal article" date="2019" name="G3 (Bethesda)">
        <title>Hybrid Assembly of the Genome of the Entomopathogenic Nematode Steinernema carpocapsae Identifies the X-Chromosome.</title>
        <authorList>
            <person name="Serra L."/>
            <person name="Macchietto M."/>
            <person name="Macias-Munoz A."/>
            <person name="McGill C.J."/>
            <person name="Rodriguez I.M."/>
            <person name="Rodriguez B."/>
            <person name="Murad R."/>
            <person name="Mortazavi A."/>
        </authorList>
    </citation>
    <scope>NUCLEOTIDE SEQUENCE [LARGE SCALE GENOMIC DNA]</scope>
    <source>
        <strain evidence="15 16">ALL</strain>
    </source>
</reference>
<dbReference type="GO" id="GO:0008417">
    <property type="term" value="F:fucosyltransferase activity"/>
    <property type="evidence" value="ECO:0007669"/>
    <property type="project" value="InterPro"/>
</dbReference>
<dbReference type="Pfam" id="PF17039">
    <property type="entry name" value="Glyco_tran_10_N"/>
    <property type="match status" value="1"/>
</dbReference>
<dbReference type="InterPro" id="IPR001503">
    <property type="entry name" value="Glyco_trans_10"/>
</dbReference>
<keyword evidence="16" id="KW-1185">Reference proteome</keyword>
<dbReference type="EC" id="2.4.1.-" evidence="12"/>
<evidence type="ECO:0000256" key="11">
    <source>
        <dbReference type="ARBA" id="ARBA00023180"/>
    </source>
</evidence>
<evidence type="ECO:0000256" key="12">
    <source>
        <dbReference type="RuleBase" id="RU003832"/>
    </source>
</evidence>
<keyword evidence="11" id="KW-0325">Glycoprotein</keyword>
<dbReference type="STRING" id="34508.A0A4U5M8L8"/>
<feature type="domain" description="Fucosyltransferase C-terminal" evidence="13">
    <location>
        <begin position="173"/>
        <end position="352"/>
    </location>
</feature>
<dbReference type="Pfam" id="PF00852">
    <property type="entry name" value="Glyco_transf_10"/>
    <property type="match status" value="1"/>
</dbReference>
<dbReference type="PANTHER" id="PTHR48438:SF1">
    <property type="entry name" value="ALPHA-(1,3)-FUCOSYLTRANSFERASE C-RELATED"/>
    <property type="match status" value="1"/>
</dbReference>
<dbReference type="SUPFAM" id="SSF53756">
    <property type="entry name" value="UDP-Glycosyltransferase/glycogen phosphorylase"/>
    <property type="match status" value="1"/>
</dbReference>
<name>A0A4U5M8L8_STECR</name>
<gene>
    <name evidence="15" type="ORF">L596_025721</name>
</gene>
<dbReference type="InterPro" id="IPR055270">
    <property type="entry name" value="Glyco_tran_10_C"/>
</dbReference>
<sequence>MSFTLQGCNKAIFYSVSIISFSIICILNVNLAQFPATTRELPTSYHHDHPIVLTWTSFFGSDLAKLLEKKSDSCFYKCDYTSDKRLLNESSLIVFHSRDFTDFPQTRPDQLKVLYNLESPANSWPSLFRNVPQNYFNLTATYRTDSDVYVPYGIFEKRSVKDDIREKVNNIVANKTKLVLQLVSNCETQSKREMVTEALEKLINITSYGGCFGVDCGEQCEEEAIKSHYFYLAFENSVCQDYVTEKFFRLGSGIVPVVLSREVIKNVAPPESFIAVDDFYSLKKLAEYLTYVASKRFTSRKTNLLNRKRSIFRYFDWMSTYEIKHFDFAVCDLCQAAHKKPNSKYDNAVEWWLNGTCLNRHTSDEVELSWISNYGLIVLLLIVFVAISGQDAH</sequence>
<dbReference type="UniPathway" id="UPA00378"/>
<evidence type="ECO:0000256" key="10">
    <source>
        <dbReference type="ARBA" id="ARBA00023136"/>
    </source>
</evidence>
<feature type="domain" description="Fucosyltransferase N-terminal" evidence="14">
    <location>
        <begin position="49"/>
        <end position="153"/>
    </location>
</feature>
<reference evidence="15 16" key="1">
    <citation type="journal article" date="2015" name="Genome Biol.">
        <title>Comparative genomics of Steinernema reveals deeply conserved gene regulatory networks.</title>
        <authorList>
            <person name="Dillman A.R."/>
            <person name="Macchietto M."/>
            <person name="Porter C.F."/>
            <person name="Rogers A."/>
            <person name="Williams B."/>
            <person name="Antoshechkin I."/>
            <person name="Lee M.M."/>
            <person name="Goodwin Z."/>
            <person name="Lu X."/>
            <person name="Lewis E.E."/>
            <person name="Goodrich-Blair H."/>
            <person name="Stock S.P."/>
            <person name="Adams B.J."/>
            <person name="Sternberg P.W."/>
            <person name="Mortazavi A."/>
        </authorList>
    </citation>
    <scope>NUCLEOTIDE SEQUENCE [LARGE SCALE GENOMIC DNA]</scope>
    <source>
        <strain evidence="15 16">ALL</strain>
    </source>
</reference>
<feature type="transmembrane region" description="Helical" evidence="12">
    <location>
        <begin position="12"/>
        <end position="31"/>
    </location>
</feature>
<keyword evidence="10 12" id="KW-0472">Membrane</keyword>
<comment type="similarity">
    <text evidence="3 12">Belongs to the glycosyltransferase 10 family.</text>
</comment>
<evidence type="ECO:0000313" key="16">
    <source>
        <dbReference type="Proteomes" id="UP000298663"/>
    </source>
</evidence>
<dbReference type="InterPro" id="IPR031481">
    <property type="entry name" value="Glyco_tran_10_N"/>
</dbReference>
<evidence type="ECO:0000259" key="14">
    <source>
        <dbReference type="Pfam" id="PF17039"/>
    </source>
</evidence>
<evidence type="ECO:0000256" key="3">
    <source>
        <dbReference type="ARBA" id="ARBA00008919"/>
    </source>
</evidence>
<comment type="caution">
    <text evidence="15">The sequence shown here is derived from an EMBL/GenBank/DDBJ whole genome shotgun (WGS) entry which is preliminary data.</text>
</comment>
<keyword evidence="7" id="KW-0735">Signal-anchor</keyword>
<dbReference type="Gene3D" id="3.40.50.11660">
    <property type="entry name" value="Glycosyl transferase family 10, C-terminal domain"/>
    <property type="match status" value="1"/>
</dbReference>
<evidence type="ECO:0000256" key="7">
    <source>
        <dbReference type="ARBA" id="ARBA00022968"/>
    </source>
</evidence>
<keyword evidence="6 12" id="KW-0812">Transmembrane</keyword>